<dbReference type="Proteomes" id="UP001153069">
    <property type="component" value="Unassembled WGS sequence"/>
</dbReference>
<feature type="region of interest" description="Disordered" evidence="1">
    <location>
        <begin position="77"/>
        <end position="100"/>
    </location>
</feature>
<feature type="compositionally biased region" description="Polar residues" evidence="1">
    <location>
        <begin position="478"/>
        <end position="488"/>
    </location>
</feature>
<feature type="compositionally biased region" description="Basic and acidic residues" evidence="1">
    <location>
        <begin position="597"/>
        <end position="606"/>
    </location>
</feature>
<comment type="caution">
    <text evidence="2">The sequence shown here is derived from an EMBL/GenBank/DDBJ whole genome shotgun (WGS) entry which is preliminary data.</text>
</comment>
<dbReference type="EMBL" id="CAICTM010000595">
    <property type="protein sequence ID" value="CAB9513521.1"/>
    <property type="molecule type" value="Genomic_DNA"/>
</dbReference>
<feature type="region of interest" description="Disordered" evidence="1">
    <location>
        <begin position="427"/>
        <end position="523"/>
    </location>
</feature>
<feature type="compositionally biased region" description="Basic and acidic residues" evidence="1">
    <location>
        <begin position="440"/>
        <end position="449"/>
    </location>
</feature>
<reference evidence="2" key="1">
    <citation type="submission" date="2020-06" db="EMBL/GenBank/DDBJ databases">
        <authorList>
            <consortium name="Plant Systems Biology data submission"/>
        </authorList>
    </citation>
    <scope>NUCLEOTIDE SEQUENCE</scope>
    <source>
        <strain evidence="2">D6</strain>
    </source>
</reference>
<feature type="region of interest" description="Disordered" evidence="1">
    <location>
        <begin position="211"/>
        <end position="373"/>
    </location>
</feature>
<proteinExistence type="predicted"/>
<feature type="region of interest" description="Disordered" evidence="1">
    <location>
        <begin position="1"/>
        <end position="27"/>
    </location>
</feature>
<dbReference type="AlphaFoldDB" id="A0A9N8HGU2"/>
<accession>A0A9N8HGU2</accession>
<feature type="compositionally biased region" description="Polar residues" evidence="1">
    <location>
        <begin position="325"/>
        <end position="353"/>
    </location>
</feature>
<feature type="compositionally biased region" description="Basic and acidic residues" evidence="1">
    <location>
        <begin position="750"/>
        <end position="759"/>
    </location>
</feature>
<feature type="region of interest" description="Disordered" evidence="1">
    <location>
        <begin position="722"/>
        <end position="759"/>
    </location>
</feature>
<keyword evidence="3" id="KW-1185">Reference proteome</keyword>
<feature type="region of interest" description="Disordered" evidence="1">
    <location>
        <begin position="127"/>
        <end position="146"/>
    </location>
</feature>
<name>A0A9N8HGU2_9STRA</name>
<feature type="compositionally biased region" description="Polar residues" evidence="1">
    <location>
        <begin position="613"/>
        <end position="631"/>
    </location>
</feature>
<feature type="region of interest" description="Disordered" evidence="1">
    <location>
        <begin position="678"/>
        <end position="710"/>
    </location>
</feature>
<sequence length="847" mass="94294">MQANSHPMCGQQQQQQPGAAASDEDPLDSEKLLFWQLAKKLCSQRRRAERSVVKAYRQQQHDEQHINIPAEIMAGVGSSAASARSAGGGSSSTDQVWQQQQKDAAWLFAPTTTEDDLVLLDDPLDFMTKGKTSQDEDDNSDDASCVSDVTRELQDIDAPALYPSLDVLAEVPDIEVKEHKEGKIEVSSHTLYPSLGVLLEEDFPDMMSLSVTASSTREETTGSKTGGRGNWRSRYPRKVQQQEEDEYDLSNLMMPATPKTDEFDLGNLMMPETPPEKKSHPTFGTPSNRDISLIPKDSNSTRQGASEASAKSKQKKKNDVRRQRTGATCSTKGSSNSPDRGFDRTSTQGSPKQPQRRLSLDSRRSGNLLISENDEKHSKMDLLRRNFVHLERDISAESPVQPQRRRSIGSLCSKSLLDMVAQKYEQKEEEEELLPWRSTKAPDNRDLQRNRSTASPMPPRRRRSFDSQQLLDLVGQSDVGNRNASVETNNDRSTRTPTWEELSYGGTVNGSRYGGKGAMQGPSVEENQATYQNSNQVLSPRELGYCEDEQHQSSPRLPGRRASFSSFIDDNSTIATETLGLYKRRKSIDSTVAEPLFADKRPDRQPARPKRQMSINSAMHNSSQSSFSRLYNSSQGSFSRLHSLDESNQSPYGMAGMAGRALMKGTRTHSGNLFDDVIKEESGHPSSHGGVGGGSEFPERSQPVDTKNSNHQYHQQGAYYTEHHGNYKRRATPSQNPLPHENNHWNPVPRKQEQQRNRTELQVEIQPGVFQHLRGSAETLRAIEQKKIQKTTCMSCTVKLFCVPDAEYVLCPVCRVVSPIATNFGSGGGVGLGIESSEKRYRPGAQA</sequence>
<organism evidence="2 3">
    <name type="scientific">Seminavis robusta</name>
    <dbReference type="NCBI Taxonomy" id="568900"/>
    <lineage>
        <taxon>Eukaryota</taxon>
        <taxon>Sar</taxon>
        <taxon>Stramenopiles</taxon>
        <taxon>Ochrophyta</taxon>
        <taxon>Bacillariophyta</taxon>
        <taxon>Bacillariophyceae</taxon>
        <taxon>Bacillariophycidae</taxon>
        <taxon>Naviculales</taxon>
        <taxon>Naviculaceae</taxon>
        <taxon>Seminavis</taxon>
    </lineage>
</organism>
<gene>
    <name evidence="2" type="ORF">SEMRO_596_G172840.1</name>
</gene>
<evidence type="ECO:0000256" key="1">
    <source>
        <dbReference type="SAM" id="MobiDB-lite"/>
    </source>
</evidence>
<evidence type="ECO:0000313" key="2">
    <source>
        <dbReference type="EMBL" id="CAB9513521.1"/>
    </source>
</evidence>
<feature type="region of interest" description="Disordered" evidence="1">
    <location>
        <begin position="593"/>
        <end position="631"/>
    </location>
</feature>
<protein>
    <submittedName>
        <fullName evidence="2">Uncharacterized protein</fullName>
    </submittedName>
</protein>
<evidence type="ECO:0000313" key="3">
    <source>
        <dbReference type="Proteomes" id="UP001153069"/>
    </source>
</evidence>